<sequence>MDGDPRVEPQLDSFSLTFPLPYRVGFIVTLGTSPFALPLPGLSMLTAATAVWGWGLNLHGLQLSRIDVPSLIRYPGRTSPAAIPHHLSTYRFATVLSSLFGVSMVLFWLLTWRVPQRVVDYDWIPMTYLVALVALFVVPLRNLPGHGRRRFLATLRRVSVGGIAEAKDGKFGDILLADVLTSYAKVFGDVFVTVCMFFSPGGSSTDRPNRNCGGIVIVPLLMAVPSLIRFRQCIIEYLRVRNAPYRESGGWGGQHLANALKYSTAFPVLITSSMQRSAEAAGTATPGLYRAWLLAVTINSLYSFYWDVTKDWDLTLFEPSKRHEVVRTPASAAYPWGLRERLVFRQPNLYYAVILLDLLLRFTWSMKLSPHLDRFSNWEGGIFVVEFLEVFRRWVWIFFRTETEWVRTTNSPVHGLDDVLLGDYQEPEDEDEF</sequence>
<dbReference type="eggNOG" id="KOG1162">
    <property type="taxonomic scope" value="Eukaryota"/>
</dbReference>
<evidence type="ECO:0000256" key="1">
    <source>
        <dbReference type="ARBA" id="ARBA00004141"/>
    </source>
</evidence>
<feature type="domain" description="EXS" evidence="6">
    <location>
        <begin position="209"/>
        <end position="432"/>
    </location>
</feature>
<dbReference type="AlphaFoldDB" id="A0A0A2VR86"/>
<dbReference type="Pfam" id="PF03124">
    <property type="entry name" value="EXS"/>
    <property type="match status" value="1"/>
</dbReference>
<dbReference type="InterPro" id="IPR004342">
    <property type="entry name" value="EXS_C"/>
</dbReference>
<feature type="transmembrane region" description="Helical" evidence="5">
    <location>
        <begin position="92"/>
        <end position="111"/>
    </location>
</feature>
<name>A0A0A2VR86_BEABA</name>
<dbReference type="PANTHER" id="PTHR10783:SF46">
    <property type="entry name" value="PROTEIN ERD1 HOMOLOG 2"/>
    <property type="match status" value="1"/>
</dbReference>
<comment type="subcellular location">
    <subcellularLocation>
        <location evidence="1">Membrane</location>
        <topology evidence="1">Multi-pass membrane protein</topology>
    </subcellularLocation>
</comment>
<dbReference type="GO" id="GO:0005737">
    <property type="term" value="C:cytoplasm"/>
    <property type="evidence" value="ECO:0007669"/>
    <property type="project" value="TreeGrafter"/>
</dbReference>
<protein>
    <submittedName>
        <fullName evidence="7">Protein ERD1 2</fullName>
    </submittedName>
</protein>
<keyword evidence="2 5" id="KW-0812">Transmembrane</keyword>
<dbReference type="EMBL" id="ANFO01000322">
    <property type="protein sequence ID" value="KGQ10421.1"/>
    <property type="molecule type" value="Genomic_DNA"/>
</dbReference>
<gene>
    <name evidence="7" type="ORF">BBAD15_g4246</name>
</gene>
<dbReference type="PROSITE" id="PS51380">
    <property type="entry name" value="EXS"/>
    <property type="match status" value="1"/>
</dbReference>
<dbReference type="PANTHER" id="PTHR10783">
    <property type="entry name" value="XENOTROPIC AND POLYTROPIC RETROVIRUS RECEPTOR 1-RELATED"/>
    <property type="match status" value="1"/>
</dbReference>
<dbReference type="GO" id="GO:0016020">
    <property type="term" value="C:membrane"/>
    <property type="evidence" value="ECO:0007669"/>
    <property type="project" value="UniProtKB-SubCell"/>
</dbReference>
<organism evidence="7 8">
    <name type="scientific">Beauveria bassiana D1-5</name>
    <dbReference type="NCBI Taxonomy" id="1245745"/>
    <lineage>
        <taxon>Eukaryota</taxon>
        <taxon>Fungi</taxon>
        <taxon>Dikarya</taxon>
        <taxon>Ascomycota</taxon>
        <taxon>Pezizomycotina</taxon>
        <taxon>Sordariomycetes</taxon>
        <taxon>Hypocreomycetidae</taxon>
        <taxon>Hypocreales</taxon>
        <taxon>Cordycipitaceae</taxon>
        <taxon>Beauveria</taxon>
    </lineage>
</organism>
<evidence type="ECO:0000256" key="2">
    <source>
        <dbReference type="ARBA" id="ARBA00022692"/>
    </source>
</evidence>
<proteinExistence type="predicted"/>
<dbReference type="OrthoDB" id="2159384at2759"/>
<evidence type="ECO:0000256" key="4">
    <source>
        <dbReference type="ARBA" id="ARBA00023136"/>
    </source>
</evidence>
<feature type="transmembrane region" description="Helical" evidence="5">
    <location>
        <begin position="123"/>
        <end position="140"/>
    </location>
</feature>
<dbReference type="Proteomes" id="UP000030106">
    <property type="component" value="Unassembled WGS sequence"/>
</dbReference>
<reference evidence="7 8" key="1">
    <citation type="submission" date="2012-10" db="EMBL/GenBank/DDBJ databases">
        <title>Genome sequencing and analysis of entomopathogenic fungi Beauveria bassiana D1-5.</title>
        <authorList>
            <person name="Li Q."/>
            <person name="Wang L."/>
            <person name="Zhang Z."/>
            <person name="Wang Q."/>
            <person name="Ren J."/>
            <person name="Wang M."/>
            <person name="Xu W."/>
            <person name="Wang J."/>
            <person name="Lu Y."/>
            <person name="Du Q."/>
            <person name="Sun Z."/>
        </authorList>
    </citation>
    <scope>NUCLEOTIDE SEQUENCE [LARGE SCALE GENOMIC DNA]</scope>
    <source>
        <strain evidence="7 8">D1-5</strain>
    </source>
</reference>
<keyword evidence="4 5" id="KW-0472">Membrane</keyword>
<evidence type="ECO:0000313" key="8">
    <source>
        <dbReference type="Proteomes" id="UP000030106"/>
    </source>
</evidence>
<feature type="transmembrane region" description="Helical" evidence="5">
    <location>
        <begin position="20"/>
        <end position="39"/>
    </location>
</feature>
<dbReference type="HOGENOM" id="CLU_024081_2_1_1"/>
<evidence type="ECO:0000256" key="5">
    <source>
        <dbReference type="SAM" id="Phobius"/>
    </source>
</evidence>
<dbReference type="STRING" id="1245745.A0A0A2VR86"/>
<keyword evidence="3 5" id="KW-1133">Transmembrane helix</keyword>
<accession>A0A0A2VR86</accession>
<evidence type="ECO:0000259" key="6">
    <source>
        <dbReference type="PROSITE" id="PS51380"/>
    </source>
</evidence>
<evidence type="ECO:0000256" key="3">
    <source>
        <dbReference type="ARBA" id="ARBA00022989"/>
    </source>
</evidence>
<evidence type="ECO:0000313" key="7">
    <source>
        <dbReference type="EMBL" id="KGQ10421.1"/>
    </source>
</evidence>
<comment type="caution">
    <text evidence="7">The sequence shown here is derived from an EMBL/GenBank/DDBJ whole genome shotgun (WGS) entry which is preliminary data.</text>
</comment>